<accession>A0A0G0HL11</accession>
<gene>
    <name evidence="6" type="ORF">US62_C0040G0017</name>
</gene>
<dbReference type="Gene3D" id="2.40.50.100">
    <property type="match status" value="1"/>
</dbReference>
<dbReference type="GO" id="GO:0006412">
    <property type="term" value="P:translation"/>
    <property type="evidence" value="ECO:0007669"/>
    <property type="project" value="InterPro"/>
</dbReference>
<reference evidence="6 7" key="1">
    <citation type="journal article" date="2015" name="Nature">
        <title>rRNA introns, odd ribosomes, and small enigmatic genomes across a large radiation of phyla.</title>
        <authorList>
            <person name="Brown C.T."/>
            <person name="Hug L.A."/>
            <person name="Thomas B.C."/>
            <person name="Sharon I."/>
            <person name="Castelle C.J."/>
            <person name="Singh A."/>
            <person name="Wilkins M.J."/>
            <person name="Williams K.H."/>
            <person name="Banfield J.F."/>
        </authorList>
    </citation>
    <scope>NUCLEOTIDE SEQUENCE [LARGE SCALE GENOMIC DNA]</scope>
</reference>
<dbReference type="GO" id="GO:0003735">
    <property type="term" value="F:structural constituent of ribosome"/>
    <property type="evidence" value="ECO:0007669"/>
    <property type="project" value="InterPro"/>
</dbReference>
<evidence type="ECO:0000256" key="1">
    <source>
        <dbReference type="ARBA" id="ARBA00010797"/>
    </source>
</evidence>
<protein>
    <recommendedName>
        <fullName evidence="4">Large ribosomal subunit protein bL27</fullName>
    </recommendedName>
    <alternativeName>
        <fullName evidence="5">50S ribosomal protein L27</fullName>
    </alternativeName>
</protein>
<comment type="similarity">
    <text evidence="1">Belongs to the bacterial ribosomal protein bL27 family.</text>
</comment>
<comment type="caution">
    <text evidence="6">The sequence shown here is derived from an EMBL/GenBank/DDBJ whole genome shotgun (WGS) entry which is preliminary data.</text>
</comment>
<dbReference type="EMBL" id="LBTR01000040">
    <property type="protein sequence ID" value="KKQ43873.1"/>
    <property type="molecule type" value="Genomic_DNA"/>
</dbReference>
<evidence type="ECO:0000313" key="7">
    <source>
        <dbReference type="Proteomes" id="UP000034603"/>
    </source>
</evidence>
<dbReference type="Proteomes" id="UP000034603">
    <property type="component" value="Unassembled WGS sequence"/>
</dbReference>
<evidence type="ECO:0000256" key="4">
    <source>
        <dbReference type="ARBA" id="ARBA00035175"/>
    </source>
</evidence>
<evidence type="ECO:0000256" key="3">
    <source>
        <dbReference type="ARBA" id="ARBA00023274"/>
    </source>
</evidence>
<dbReference type="GO" id="GO:0005840">
    <property type="term" value="C:ribosome"/>
    <property type="evidence" value="ECO:0007669"/>
    <property type="project" value="UniProtKB-KW"/>
</dbReference>
<dbReference type="Pfam" id="PF01016">
    <property type="entry name" value="Ribosomal_L27"/>
    <property type="match status" value="1"/>
</dbReference>
<dbReference type="PANTHER" id="PTHR15893">
    <property type="entry name" value="RIBOSOMAL PROTEIN L27"/>
    <property type="match status" value="1"/>
</dbReference>
<name>A0A0G0HL11_9BACT</name>
<evidence type="ECO:0000256" key="5">
    <source>
        <dbReference type="ARBA" id="ARBA00035477"/>
    </source>
</evidence>
<organism evidence="6 7">
    <name type="scientific">Candidatus Woesebacteria bacterium GW2011_GWA1_37_8</name>
    <dbReference type="NCBI Taxonomy" id="1618546"/>
    <lineage>
        <taxon>Bacteria</taxon>
        <taxon>Candidatus Woeseibacteriota</taxon>
    </lineage>
</organism>
<keyword evidence="2 6" id="KW-0689">Ribosomal protein</keyword>
<dbReference type="GO" id="GO:1990904">
    <property type="term" value="C:ribonucleoprotein complex"/>
    <property type="evidence" value="ECO:0007669"/>
    <property type="project" value="UniProtKB-KW"/>
</dbReference>
<keyword evidence="3" id="KW-0687">Ribonucleoprotein</keyword>
<dbReference type="AlphaFoldDB" id="A0A0G0HL11"/>
<dbReference type="PANTHER" id="PTHR15893:SF0">
    <property type="entry name" value="LARGE RIBOSOMAL SUBUNIT PROTEIN BL27M"/>
    <property type="match status" value="1"/>
</dbReference>
<dbReference type="SUPFAM" id="SSF110324">
    <property type="entry name" value="Ribosomal L27 protein-like"/>
    <property type="match status" value="1"/>
</dbReference>
<sequence>MSKHKAAGKLRIQERPRPKYLGVKVADGEKVTGGSILIKQRGTKYHAGGNVKVGRDHTLFSIKEGVVKFSKRLGKTLVSVK</sequence>
<dbReference type="PRINTS" id="PR00063">
    <property type="entry name" value="RIBOSOMALL27"/>
</dbReference>
<evidence type="ECO:0000256" key="2">
    <source>
        <dbReference type="ARBA" id="ARBA00022980"/>
    </source>
</evidence>
<evidence type="ECO:0000313" key="6">
    <source>
        <dbReference type="EMBL" id="KKQ43873.1"/>
    </source>
</evidence>
<dbReference type="InterPro" id="IPR001684">
    <property type="entry name" value="Ribosomal_bL27"/>
</dbReference>
<proteinExistence type="inferred from homology"/>